<dbReference type="InterPro" id="IPR051629">
    <property type="entry name" value="Sulfite_efflux_TDT"/>
</dbReference>
<feature type="transmembrane region" description="Helical" evidence="9">
    <location>
        <begin position="123"/>
        <end position="144"/>
    </location>
</feature>
<sequence>MATGIVSIGLTEAGFDWPGRALLVLAAIAYVVLAALYSIRWFRYPAEVMSDLRNPEQAFGYFTIVAGTGVVATGLLDTALAIVSVALVVLAALLWFVLGYAIPWFVLMQRDGKPILERTNGTWFVWSVASQSLAVGLAGIEPLVPSASVLIGMLAVLSWSVGALLYAGIAVLIILRIVHLGLTPEQFQPPYWVSMGALAISVVAGTGIVNMSATPMVEAAASFIGGTVVSFWCFASWLIPMLLGAGFWRHVLNGIPLRYSPGMWSMVFPLGMFAVASMRLGRVERIPWIEVIGTSFLWIAVLAWLLVAAGLIGSVIRRGVDAREARDARVKAPDAREASTSAAADTPGGDHR</sequence>
<feature type="region of interest" description="Disordered" evidence="8">
    <location>
        <begin position="331"/>
        <end position="352"/>
    </location>
</feature>
<keyword evidence="6 9" id="KW-1133">Transmembrane helix</keyword>
<evidence type="ECO:0000256" key="2">
    <source>
        <dbReference type="ARBA" id="ARBA00008566"/>
    </source>
</evidence>
<feature type="transmembrane region" description="Helical" evidence="9">
    <location>
        <begin position="257"/>
        <end position="276"/>
    </location>
</feature>
<proteinExistence type="inferred from homology"/>
<keyword evidence="4" id="KW-1003">Cell membrane</keyword>
<feature type="transmembrane region" description="Helical" evidence="9">
    <location>
        <begin position="219"/>
        <end position="245"/>
    </location>
</feature>
<evidence type="ECO:0000256" key="7">
    <source>
        <dbReference type="ARBA" id="ARBA00023136"/>
    </source>
</evidence>
<dbReference type="EMBL" id="PXVD01000005">
    <property type="protein sequence ID" value="MDJ1370508.1"/>
    <property type="molecule type" value="Genomic_DNA"/>
</dbReference>
<comment type="subcellular location">
    <subcellularLocation>
        <location evidence="1">Cell membrane</location>
        <topology evidence="1">Multi-pass membrane protein</topology>
    </subcellularLocation>
</comment>
<feature type="transmembrane region" description="Helical" evidence="9">
    <location>
        <begin position="20"/>
        <end position="37"/>
    </location>
</feature>
<name>A0ABT7C5N9_9MICO</name>
<feature type="transmembrane region" description="Helical" evidence="9">
    <location>
        <begin position="150"/>
        <end position="178"/>
    </location>
</feature>
<dbReference type="PANTHER" id="PTHR31686:SF1">
    <property type="entry name" value="SULFITE EFFLUX PUMP SSU1"/>
    <property type="match status" value="1"/>
</dbReference>
<protein>
    <submittedName>
        <fullName evidence="10">Tellurite resistance protein permease</fullName>
    </submittedName>
</protein>
<evidence type="ECO:0000256" key="4">
    <source>
        <dbReference type="ARBA" id="ARBA00022475"/>
    </source>
</evidence>
<comment type="similarity">
    <text evidence="2">Belongs to the tellurite-resistance/dicarboxylate transporter (TDT) family.</text>
</comment>
<evidence type="ECO:0000256" key="8">
    <source>
        <dbReference type="SAM" id="MobiDB-lite"/>
    </source>
</evidence>
<dbReference type="InterPro" id="IPR004695">
    <property type="entry name" value="SLAC1/Mae1/Ssu1/TehA"/>
</dbReference>
<organism evidence="10 11">
    <name type="scientific">Gulosibacter molinativorax</name>
    <dbReference type="NCBI Taxonomy" id="256821"/>
    <lineage>
        <taxon>Bacteria</taxon>
        <taxon>Bacillati</taxon>
        <taxon>Actinomycetota</taxon>
        <taxon>Actinomycetes</taxon>
        <taxon>Micrococcales</taxon>
        <taxon>Microbacteriaceae</taxon>
        <taxon>Gulosibacter</taxon>
    </lineage>
</organism>
<keyword evidence="3" id="KW-0813">Transport</keyword>
<reference evidence="10" key="1">
    <citation type="submission" date="2018-03" db="EMBL/GenBank/DDBJ databases">
        <authorList>
            <person name="Nunes O.C."/>
            <person name="Lopes A.R."/>
            <person name="Froufe H."/>
            <person name="Munoz-Merida A."/>
            <person name="Barroso C."/>
            <person name="Egas C."/>
        </authorList>
    </citation>
    <scope>NUCLEOTIDE SEQUENCE</scope>
    <source>
        <strain evidence="10">ON4</strain>
    </source>
</reference>
<reference evidence="10" key="2">
    <citation type="journal article" date="2022" name="Sci. Rep.">
        <title>In silico prediction of the enzymes involved in the degradation of the herbicide molinate by Gulosibacter molinativorax ON4T.</title>
        <authorList>
            <person name="Lopes A.R."/>
            <person name="Bunin E."/>
            <person name="Viana A.T."/>
            <person name="Froufe H."/>
            <person name="Munoz-Merida A."/>
            <person name="Pinho D."/>
            <person name="Figueiredo J."/>
            <person name="Barroso C."/>
            <person name="Vaz-Moreira I."/>
            <person name="Bellanger X."/>
            <person name="Egas C."/>
            <person name="Nunes O.C."/>
        </authorList>
    </citation>
    <scope>NUCLEOTIDE SEQUENCE</scope>
    <source>
        <strain evidence="10">ON4</strain>
    </source>
</reference>
<comment type="caution">
    <text evidence="10">The sequence shown here is derived from an EMBL/GenBank/DDBJ whole genome shotgun (WGS) entry which is preliminary data.</text>
</comment>
<evidence type="ECO:0000313" key="10">
    <source>
        <dbReference type="EMBL" id="MDJ1370508.1"/>
    </source>
</evidence>
<dbReference type="CDD" id="cd09319">
    <property type="entry name" value="TDT_like_1"/>
    <property type="match status" value="1"/>
</dbReference>
<feature type="transmembrane region" description="Helical" evidence="9">
    <location>
        <begin position="190"/>
        <end position="213"/>
    </location>
</feature>
<feature type="transmembrane region" description="Helical" evidence="9">
    <location>
        <begin position="58"/>
        <end position="76"/>
    </location>
</feature>
<feature type="transmembrane region" description="Helical" evidence="9">
    <location>
        <begin position="82"/>
        <end position="102"/>
    </location>
</feature>
<evidence type="ECO:0000256" key="3">
    <source>
        <dbReference type="ARBA" id="ARBA00022448"/>
    </source>
</evidence>
<dbReference type="Gene3D" id="1.50.10.150">
    <property type="entry name" value="Voltage-dependent anion channel"/>
    <property type="match status" value="1"/>
</dbReference>
<dbReference type="Pfam" id="PF03595">
    <property type="entry name" value="SLAC1"/>
    <property type="match status" value="1"/>
</dbReference>
<evidence type="ECO:0000256" key="6">
    <source>
        <dbReference type="ARBA" id="ARBA00022989"/>
    </source>
</evidence>
<dbReference type="PANTHER" id="PTHR31686">
    <property type="match status" value="1"/>
</dbReference>
<evidence type="ECO:0000313" key="11">
    <source>
        <dbReference type="Proteomes" id="UP001170379"/>
    </source>
</evidence>
<dbReference type="InterPro" id="IPR038665">
    <property type="entry name" value="Voltage-dep_anion_channel_sf"/>
</dbReference>
<dbReference type="Proteomes" id="UP001170379">
    <property type="component" value="Unassembled WGS sequence"/>
</dbReference>
<keyword evidence="5 9" id="KW-0812">Transmembrane</keyword>
<accession>A0ABT7C5N9</accession>
<feature type="transmembrane region" description="Helical" evidence="9">
    <location>
        <begin position="296"/>
        <end position="316"/>
    </location>
</feature>
<gene>
    <name evidence="10" type="ORF">C7K25_03830</name>
</gene>
<evidence type="ECO:0000256" key="1">
    <source>
        <dbReference type="ARBA" id="ARBA00004651"/>
    </source>
</evidence>
<evidence type="ECO:0000256" key="9">
    <source>
        <dbReference type="SAM" id="Phobius"/>
    </source>
</evidence>
<keyword evidence="7 9" id="KW-0472">Membrane</keyword>
<evidence type="ECO:0000256" key="5">
    <source>
        <dbReference type="ARBA" id="ARBA00022692"/>
    </source>
</evidence>
<keyword evidence="11" id="KW-1185">Reference proteome</keyword>